<organism evidence="1 2">
    <name type="scientific">Limosilactobacillus antri DSM 16041</name>
    <dbReference type="NCBI Taxonomy" id="525309"/>
    <lineage>
        <taxon>Bacteria</taxon>
        <taxon>Bacillati</taxon>
        <taxon>Bacillota</taxon>
        <taxon>Bacilli</taxon>
        <taxon>Lactobacillales</taxon>
        <taxon>Lactobacillaceae</taxon>
        <taxon>Limosilactobacillus</taxon>
    </lineage>
</organism>
<protein>
    <submittedName>
        <fullName evidence="1">Uncharacterized protein</fullName>
    </submittedName>
</protein>
<sequence length="53" mass="6167">MRKDLIKNSRKRPLKSLKGVYFHQRFSYCSLFTTVNKGHAKPKKAANKEESAK</sequence>
<keyword evidence="2" id="KW-1185">Reference proteome</keyword>
<comment type="caution">
    <text evidence="1">The sequence shown here is derived from an EMBL/GenBank/DDBJ whole genome shotgun (WGS) entry which is preliminary data.</text>
</comment>
<gene>
    <name evidence="1" type="ORF">FC31_GL000738</name>
</gene>
<dbReference type="EMBL" id="AZDK01000002">
    <property type="protein sequence ID" value="KRK60705.1"/>
    <property type="molecule type" value="Genomic_DNA"/>
</dbReference>
<proteinExistence type="predicted"/>
<name>A0ABR5P1Y1_9LACO</name>
<reference evidence="1 2" key="1">
    <citation type="journal article" date="2015" name="Genome Announc.">
        <title>Expanding the biotechnology potential of lactobacilli through comparative genomics of 213 strains and associated genera.</title>
        <authorList>
            <person name="Sun Z."/>
            <person name="Harris H.M."/>
            <person name="McCann A."/>
            <person name="Guo C."/>
            <person name="Argimon S."/>
            <person name="Zhang W."/>
            <person name="Yang X."/>
            <person name="Jeffery I.B."/>
            <person name="Cooney J.C."/>
            <person name="Kagawa T.F."/>
            <person name="Liu W."/>
            <person name="Song Y."/>
            <person name="Salvetti E."/>
            <person name="Wrobel A."/>
            <person name="Rasinkangas P."/>
            <person name="Parkhill J."/>
            <person name="Rea M.C."/>
            <person name="O'Sullivan O."/>
            <person name="Ritari J."/>
            <person name="Douillard F.P."/>
            <person name="Paul Ross R."/>
            <person name="Yang R."/>
            <person name="Briner A.E."/>
            <person name="Felis G.E."/>
            <person name="de Vos W.M."/>
            <person name="Barrangou R."/>
            <person name="Klaenhammer T.R."/>
            <person name="Caufield P.W."/>
            <person name="Cui Y."/>
            <person name="Zhang H."/>
            <person name="O'Toole P.W."/>
        </authorList>
    </citation>
    <scope>NUCLEOTIDE SEQUENCE [LARGE SCALE GENOMIC DNA]</scope>
    <source>
        <strain evidence="1 2">DSM 16041</strain>
    </source>
</reference>
<accession>A0ABR5P1Y1</accession>
<evidence type="ECO:0000313" key="1">
    <source>
        <dbReference type="EMBL" id="KRK60705.1"/>
    </source>
</evidence>
<dbReference type="Proteomes" id="UP000051883">
    <property type="component" value="Unassembled WGS sequence"/>
</dbReference>
<evidence type="ECO:0000313" key="2">
    <source>
        <dbReference type="Proteomes" id="UP000051883"/>
    </source>
</evidence>